<dbReference type="PANTHER" id="PTHR17408:SF0">
    <property type="entry name" value="HISTONE RNA HAIRPIN-BINDING PROTEIN"/>
    <property type="match status" value="1"/>
</dbReference>
<feature type="compositionally biased region" description="Low complexity" evidence="3">
    <location>
        <begin position="82"/>
        <end position="108"/>
    </location>
</feature>
<dbReference type="Gene3D" id="1.10.8.1120">
    <property type="entry name" value="Histone RNA hairpin-binding protein RNA-binding domain"/>
    <property type="match status" value="1"/>
</dbReference>
<feature type="compositionally biased region" description="Low complexity" evidence="3">
    <location>
        <begin position="365"/>
        <end position="380"/>
    </location>
</feature>
<evidence type="ECO:0000313" key="9">
    <source>
        <dbReference type="Proteomes" id="UP000322899"/>
    </source>
</evidence>
<feature type="compositionally biased region" description="Low complexity" evidence="3">
    <location>
        <begin position="228"/>
        <end position="273"/>
    </location>
</feature>
<evidence type="ECO:0000313" key="11">
    <source>
        <dbReference type="Proteomes" id="UP000324907"/>
    </source>
</evidence>
<gene>
    <name evidence="8" type="ORF">FNF27_01835</name>
    <name evidence="6" type="ORF">FNF28_02678</name>
    <name evidence="5" type="ORF">FNF29_00536</name>
    <name evidence="7" type="ORF">FNF31_00186</name>
</gene>
<dbReference type="InterPro" id="IPR026502">
    <property type="entry name" value="SLBP1/SLBP2"/>
</dbReference>
<feature type="compositionally biased region" description="Low complexity" evidence="3">
    <location>
        <begin position="156"/>
        <end position="203"/>
    </location>
</feature>
<feature type="compositionally biased region" description="Low complexity" evidence="3">
    <location>
        <begin position="390"/>
        <end position="410"/>
    </location>
</feature>
<dbReference type="PANTHER" id="PTHR17408">
    <property type="entry name" value="HISTONE RNA HAIRPIN-BINDING PROTEIN"/>
    <property type="match status" value="1"/>
</dbReference>
<proteinExistence type="inferred from homology"/>
<accession>A0A5A8DUD6</accession>
<reference evidence="9 10" key="1">
    <citation type="submission" date="2019-07" db="EMBL/GenBank/DDBJ databases">
        <title>Genomes of Cafeteria roenbergensis.</title>
        <authorList>
            <person name="Fischer M.G."/>
            <person name="Hackl T."/>
            <person name="Roman M."/>
        </authorList>
    </citation>
    <scope>NUCLEOTIDE SEQUENCE [LARGE SCALE GENOMIC DNA]</scope>
    <source>
        <strain evidence="5 10">BVI</strain>
        <strain evidence="7 12">Cflag</strain>
        <strain evidence="8 9">E4-10P</strain>
        <strain evidence="6 11">RCC970-E3</strain>
    </source>
</reference>
<dbReference type="GO" id="GO:0071207">
    <property type="term" value="F:histone pre-mRNA stem-loop binding"/>
    <property type="evidence" value="ECO:0007669"/>
    <property type="project" value="TreeGrafter"/>
</dbReference>
<dbReference type="Proteomes" id="UP000324907">
    <property type="component" value="Unassembled WGS sequence"/>
</dbReference>
<organism evidence="7 12">
    <name type="scientific">Cafeteria roenbergensis</name>
    <name type="common">Marine flagellate</name>
    <dbReference type="NCBI Taxonomy" id="33653"/>
    <lineage>
        <taxon>Eukaryota</taxon>
        <taxon>Sar</taxon>
        <taxon>Stramenopiles</taxon>
        <taxon>Bigyra</taxon>
        <taxon>Opalozoa</taxon>
        <taxon>Bicosoecida</taxon>
        <taxon>Cafeteriaceae</taxon>
        <taxon>Cafeteria</taxon>
    </lineage>
</organism>
<dbReference type="EMBL" id="VLTL01000031">
    <property type="protein sequence ID" value="KAA0167932.1"/>
    <property type="molecule type" value="Genomic_DNA"/>
</dbReference>
<dbReference type="Proteomes" id="UP000323011">
    <property type="component" value="Unassembled WGS sequence"/>
</dbReference>
<dbReference type="EMBL" id="VLTO01000007">
    <property type="protein sequence ID" value="KAA0176554.1"/>
    <property type="molecule type" value="Genomic_DNA"/>
</dbReference>
<dbReference type="EMBL" id="VLTN01000002">
    <property type="protein sequence ID" value="KAA0157184.1"/>
    <property type="molecule type" value="Genomic_DNA"/>
</dbReference>
<comment type="caution">
    <text evidence="7">The sequence shown here is derived from an EMBL/GenBank/DDBJ whole genome shotgun (WGS) entry which is preliminary data.</text>
</comment>
<evidence type="ECO:0000313" key="6">
    <source>
        <dbReference type="EMBL" id="KAA0167932.1"/>
    </source>
</evidence>
<feature type="compositionally biased region" description="Basic and acidic residues" evidence="3">
    <location>
        <begin position="307"/>
        <end position="317"/>
    </location>
</feature>
<feature type="region of interest" description="Disordered" evidence="3">
    <location>
        <begin position="79"/>
        <end position="137"/>
    </location>
</feature>
<feature type="compositionally biased region" description="Basic and acidic residues" evidence="3">
    <location>
        <begin position="275"/>
        <end position="297"/>
    </location>
</feature>
<name>A0A5A8DUD6_CAFRO</name>
<evidence type="ECO:0000256" key="1">
    <source>
        <dbReference type="ARBA" id="ARBA00006151"/>
    </source>
</evidence>
<evidence type="ECO:0000313" key="12">
    <source>
        <dbReference type="Proteomes" id="UP000325113"/>
    </source>
</evidence>
<evidence type="ECO:0000256" key="3">
    <source>
        <dbReference type="SAM" id="MobiDB-lite"/>
    </source>
</evidence>
<evidence type="ECO:0000256" key="2">
    <source>
        <dbReference type="ARBA" id="ARBA00022884"/>
    </source>
</evidence>
<dbReference type="AlphaFoldDB" id="A0A5A8DUD6"/>
<dbReference type="Pfam" id="PF15247">
    <property type="entry name" value="SLBP_RNA_bind"/>
    <property type="match status" value="1"/>
</dbReference>
<dbReference type="InterPro" id="IPR038294">
    <property type="entry name" value="SLBP_RNA_bind_sf"/>
</dbReference>
<dbReference type="GO" id="GO:0071204">
    <property type="term" value="C:histone pre-mRNA 3'end processing complex"/>
    <property type="evidence" value="ECO:0007669"/>
    <property type="project" value="TreeGrafter"/>
</dbReference>
<dbReference type="Proteomes" id="UP000325113">
    <property type="component" value="Unassembled WGS sequence"/>
</dbReference>
<feature type="region of interest" description="Disordered" evidence="3">
    <location>
        <begin position="357"/>
        <end position="410"/>
    </location>
</feature>
<feature type="region of interest" description="Disordered" evidence="3">
    <location>
        <begin position="156"/>
        <end position="342"/>
    </location>
</feature>
<sequence length="410" mass="41951">MAFRAFSSSSKGWGDCDSGDELEVPRRALAFARKATPAAVAATCSRPVRADDLRQLADDSQDGINLAFKQTLTIAGDEDDAAAPSMASALQAAMSRRPREQAAAAAPTRSRKRTAAGRPVGEASPQKPLSPLPAWSARVSSGQSFAAALAGAGAGTAAAVAPSTPLSAAASAGDAATPQTARSSPPSLARALSYASAASRDALPQQSLGKRMKRALLDDAGDTDAPRARSASDAAARAEDGAPSQGAVGSSSVASGGESAGPEAAASETGSAPRGTERPAPEPLTEDRVSKRSRQIDLGKATTGYRRYAEAVPREARIPGSEFHPTTPNARAGESKRQWMGRARQWRRQLHLWDEGVPDGAPDLRLPAPALGSAASAGTAGRRRARGPKRAAPNAGRRSSAAAPSRADEA</sequence>
<keyword evidence="2" id="KW-0694">RNA-binding</keyword>
<keyword evidence="10" id="KW-1185">Reference proteome</keyword>
<dbReference type="OrthoDB" id="265795at2759"/>
<dbReference type="GO" id="GO:0051028">
    <property type="term" value="P:mRNA transport"/>
    <property type="evidence" value="ECO:0007669"/>
    <property type="project" value="TreeGrafter"/>
</dbReference>
<protein>
    <recommendedName>
        <fullName evidence="4">Histone RNA hairpin-binding protein RNA-binding domain-containing protein</fullName>
    </recommendedName>
</protein>
<dbReference type="Proteomes" id="UP000322899">
    <property type="component" value="Unassembled WGS sequence"/>
</dbReference>
<dbReference type="EMBL" id="VLTM01000001">
    <property type="protein sequence ID" value="KAA0169026.1"/>
    <property type="molecule type" value="Genomic_DNA"/>
</dbReference>
<evidence type="ECO:0000259" key="4">
    <source>
        <dbReference type="Pfam" id="PF15247"/>
    </source>
</evidence>
<comment type="similarity">
    <text evidence="1">Belongs to the SLBP family.</text>
</comment>
<feature type="domain" description="Histone RNA hairpin-binding protein RNA-binding" evidence="4">
    <location>
        <begin position="286"/>
        <end position="355"/>
    </location>
</feature>
<evidence type="ECO:0000313" key="5">
    <source>
        <dbReference type="EMBL" id="KAA0157184.1"/>
    </source>
</evidence>
<dbReference type="InterPro" id="IPR029344">
    <property type="entry name" value="SLBP_RNA_bind"/>
</dbReference>
<evidence type="ECO:0000313" key="8">
    <source>
        <dbReference type="EMBL" id="KAA0176554.1"/>
    </source>
</evidence>
<evidence type="ECO:0000313" key="10">
    <source>
        <dbReference type="Proteomes" id="UP000323011"/>
    </source>
</evidence>
<evidence type="ECO:0000313" key="7">
    <source>
        <dbReference type="EMBL" id="KAA0169026.1"/>
    </source>
</evidence>
<dbReference type="GO" id="GO:0003729">
    <property type="term" value="F:mRNA binding"/>
    <property type="evidence" value="ECO:0007669"/>
    <property type="project" value="InterPro"/>
</dbReference>
<dbReference type="GO" id="GO:0005737">
    <property type="term" value="C:cytoplasm"/>
    <property type="evidence" value="ECO:0007669"/>
    <property type="project" value="TreeGrafter"/>
</dbReference>
<dbReference type="GO" id="GO:0006398">
    <property type="term" value="P:mRNA 3'-end processing by stem-loop binding and cleavage"/>
    <property type="evidence" value="ECO:0007669"/>
    <property type="project" value="TreeGrafter"/>
</dbReference>